<keyword evidence="4" id="KW-0653">Protein transport</keyword>
<feature type="region of interest" description="Disordered" evidence="9">
    <location>
        <begin position="140"/>
        <end position="196"/>
    </location>
</feature>
<gene>
    <name evidence="11" type="ORF">FNV43_RR11755</name>
</gene>
<dbReference type="EMBL" id="VOIH02000005">
    <property type="protein sequence ID" value="KAF3446575.1"/>
    <property type="molecule type" value="Genomic_DNA"/>
</dbReference>
<keyword evidence="6" id="KW-0333">Golgi apparatus</keyword>
<dbReference type="Pfam" id="PF09177">
    <property type="entry name" value="STX6_10_61_N"/>
    <property type="match status" value="1"/>
</dbReference>
<accession>A0A8K0H6F3</accession>
<evidence type="ECO:0000256" key="2">
    <source>
        <dbReference type="ARBA" id="ARBA00022448"/>
    </source>
</evidence>
<proteinExistence type="inferred from homology"/>
<evidence type="ECO:0000313" key="11">
    <source>
        <dbReference type="EMBL" id="KAF3446575.1"/>
    </source>
</evidence>
<organism evidence="11 12">
    <name type="scientific">Rhamnella rubrinervis</name>
    <dbReference type="NCBI Taxonomy" id="2594499"/>
    <lineage>
        <taxon>Eukaryota</taxon>
        <taxon>Viridiplantae</taxon>
        <taxon>Streptophyta</taxon>
        <taxon>Embryophyta</taxon>
        <taxon>Tracheophyta</taxon>
        <taxon>Spermatophyta</taxon>
        <taxon>Magnoliopsida</taxon>
        <taxon>eudicotyledons</taxon>
        <taxon>Gunneridae</taxon>
        <taxon>Pentapetalae</taxon>
        <taxon>rosids</taxon>
        <taxon>fabids</taxon>
        <taxon>Rosales</taxon>
        <taxon>Rhamnaceae</taxon>
        <taxon>rhamnoid group</taxon>
        <taxon>Rhamneae</taxon>
        <taxon>Rhamnella</taxon>
    </lineage>
</organism>
<dbReference type="OrthoDB" id="1889309at2759"/>
<dbReference type="Gene3D" id="1.20.58.90">
    <property type="match status" value="1"/>
</dbReference>
<sequence>MASSFDRWEKDPFFSAAEEVQESADRMESTYRTWMHAKKDASSMWDSDELRRDLRTALGTTKWQLEEFERAVRASYVRSLNDDAKDRHSEFIVAIEDQISKIDNSLQESSLSEGKPSHPWVRLDEGECNELALFLSGPSTSQDKTLVKSHGRDNANLQVSDKESAPDCSKSSNHSAEWGSQDTREEKSHGHRRTASASADIGAWKISVFDDSYLPISSKGQPNQPVRKIPSFSGFLNSVESASKLKWSRNGFRKWKATDSSREADNTLLRSAQLNKGINSCYEKSKSCLDSCDDCYDKQLYGCFNHFACSLSDDLMPGFSNSWWYEKLGIFKNSEASLHCRLVDKEIVVLLLRCSFAGKVTFHTCL</sequence>
<evidence type="ECO:0000313" key="12">
    <source>
        <dbReference type="Proteomes" id="UP000796880"/>
    </source>
</evidence>
<evidence type="ECO:0000256" key="3">
    <source>
        <dbReference type="ARBA" id="ARBA00022692"/>
    </source>
</evidence>
<evidence type="ECO:0000256" key="9">
    <source>
        <dbReference type="SAM" id="MobiDB-lite"/>
    </source>
</evidence>
<evidence type="ECO:0000256" key="4">
    <source>
        <dbReference type="ARBA" id="ARBA00022927"/>
    </source>
</evidence>
<dbReference type="Proteomes" id="UP000796880">
    <property type="component" value="Unassembled WGS sequence"/>
</dbReference>
<feature type="compositionally biased region" description="Polar residues" evidence="9">
    <location>
        <begin position="169"/>
        <end position="181"/>
    </location>
</feature>
<keyword evidence="12" id="KW-1185">Reference proteome</keyword>
<evidence type="ECO:0000256" key="1">
    <source>
        <dbReference type="ARBA" id="ARBA00009063"/>
    </source>
</evidence>
<protein>
    <recommendedName>
        <fullName evidence="10">Syntaxin 6/10/61 N-terminal domain-containing protein</fullName>
    </recommendedName>
</protein>
<dbReference type="GO" id="GO:0005794">
    <property type="term" value="C:Golgi apparatus"/>
    <property type="evidence" value="ECO:0007669"/>
    <property type="project" value="UniProtKB-SubCell"/>
</dbReference>
<keyword evidence="2" id="KW-0813">Transport</keyword>
<comment type="subcellular location">
    <subcellularLocation>
        <location evidence="8">Golgi apparatus</location>
        <location evidence="8">trans-Golgi network membrane</location>
        <topology evidence="8">Single-pass type IV membrane protein</topology>
    </subcellularLocation>
</comment>
<reference evidence="11" key="1">
    <citation type="submission" date="2020-03" db="EMBL/GenBank/DDBJ databases">
        <title>A high-quality chromosome-level genome assembly of a woody plant with both climbing and erect habits, Rhamnella rubrinervis.</title>
        <authorList>
            <person name="Lu Z."/>
            <person name="Yang Y."/>
            <person name="Zhu X."/>
            <person name="Sun Y."/>
        </authorList>
    </citation>
    <scope>NUCLEOTIDE SEQUENCE</scope>
    <source>
        <strain evidence="11">BYM</strain>
        <tissue evidence="11">Leaf</tissue>
    </source>
</reference>
<dbReference type="PANTHER" id="PTHR34949:SF6">
    <property type="entry name" value="EXPRESSED PROTEIN"/>
    <property type="match status" value="1"/>
</dbReference>
<dbReference type="GO" id="GO:0016020">
    <property type="term" value="C:membrane"/>
    <property type="evidence" value="ECO:0007669"/>
    <property type="project" value="InterPro"/>
</dbReference>
<evidence type="ECO:0000256" key="7">
    <source>
        <dbReference type="ARBA" id="ARBA00023136"/>
    </source>
</evidence>
<dbReference type="GO" id="GO:0015031">
    <property type="term" value="P:protein transport"/>
    <property type="evidence" value="ECO:0007669"/>
    <property type="project" value="UniProtKB-KW"/>
</dbReference>
<evidence type="ECO:0000256" key="6">
    <source>
        <dbReference type="ARBA" id="ARBA00023034"/>
    </source>
</evidence>
<keyword evidence="5" id="KW-1133">Transmembrane helix</keyword>
<evidence type="ECO:0000256" key="5">
    <source>
        <dbReference type="ARBA" id="ARBA00022989"/>
    </source>
</evidence>
<comment type="caution">
    <text evidence="11">The sequence shown here is derived from an EMBL/GenBank/DDBJ whole genome shotgun (WGS) entry which is preliminary data.</text>
</comment>
<dbReference type="PANTHER" id="PTHR34949">
    <property type="entry name" value="OS05G0443700 PROTEIN"/>
    <property type="match status" value="1"/>
</dbReference>
<dbReference type="GO" id="GO:0048193">
    <property type="term" value="P:Golgi vesicle transport"/>
    <property type="evidence" value="ECO:0007669"/>
    <property type="project" value="InterPro"/>
</dbReference>
<dbReference type="InterPro" id="IPR015260">
    <property type="entry name" value="Syntaxin-6/10/61_N"/>
</dbReference>
<evidence type="ECO:0000256" key="8">
    <source>
        <dbReference type="ARBA" id="ARBA00037801"/>
    </source>
</evidence>
<dbReference type="FunFam" id="1.20.58.90:FF:000004">
    <property type="entry name" value="Syntaxin 10"/>
    <property type="match status" value="1"/>
</dbReference>
<dbReference type="SUPFAM" id="SSF47661">
    <property type="entry name" value="t-snare proteins"/>
    <property type="match status" value="1"/>
</dbReference>
<dbReference type="InterPro" id="IPR010989">
    <property type="entry name" value="SNARE"/>
</dbReference>
<comment type="similarity">
    <text evidence="1">Belongs to the syntaxin family.</text>
</comment>
<dbReference type="AlphaFoldDB" id="A0A8K0H6F3"/>
<keyword evidence="3" id="KW-0812">Transmembrane</keyword>
<keyword evidence="7" id="KW-0472">Membrane</keyword>
<dbReference type="CDD" id="cd21442">
    <property type="entry name" value="SNARE_NTD_STX6-like"/>
    <property type="match status" value="1"/>
</dbReference>
<feature type="domain" description="Syntaxin 6/10/61 N-terminal" evidence="10">
    <location>
        <begin position="11"/>
        <end position="102"/>
    </location>
</feature>
<evidence type="ECO:0000259" key="10">
    <source>
        <dbReference type="Pfam" id="PF09177"/>
    </source>
</evidence>
<name>A0A8K0H6F3_9ROSA</name>